<keyword evidence="2" id="KW-1185">Reference proteome</keyword>
<protein>
    <submittedName>
        <fullName evidence="1">Uncharacterized protein</fullName>
    </submittedName>
</protein>
<evidence type="ECO:0000313" key="1">
    <source>
        <dbReference type="EMBL" id="SMP18901.1"/>
    </source>
</evidence>
<sequence>MNWEKNRIAFWVISFVAFASLLLLYVLSQIVIITKVFTTDMQVALGDAAFTRVELFAVLNQIEEIRDDKSACPDKLGSCWSGGGEIRLVSPHSTDHLKMLRLVTTEGRNLWSSDITSSRHDAFVKRIAGAFLSEGFSIEKVNTD</sequence>
<name>A0ABY1NVA4_9RHOB</name>
<comment type="caution">
    <text evidence="1">The sequence shown here is derived from an EMBL/GenBank/DDBJ whole genome shotgun (WGS) entry which is preliminary data.</text>
</comment>
<proteinExistence type="predicted"/>
<dbReference type="EMBL" id="FXTY01000003">
    <property type="protein sequence ID" value="SMP18901.1"/>
    <property type="molecule type" value="Genomic_DNA"/>
</dbReference>
<evidence type="ECO:0000313" key="2">
    <source>
        <dbReference type="Proteomes" id="UP001157961"/>
    </source>
</evidence>
<gene>
    <name evidence="1" type="ORF">SAMN06265373_103351</name>
</gene>
<dbReference type="RefSeq" id="WP_283425790.1">
    <property type="nucleotide sequence ID" value="NZ_FXTY01000003.1"/>
</dbReference>
<reference evidence="1 2" key="1">
    <citation type="submission" date="2017-05" db="EMBL/GenBank/DDBJ databases">
        <authorList>
            <person name="Varghese N."/>
            <person name="Submissions S."/>
        </authorList>
    </citation>
    <scope>NUCLEOTIDE SEQUENCE [LARGE SCALE GENOMIC DNA]</scope>
    <source>
        <strain evidence="1 2">DSM 29734</strain>
    </source>
</reference>
<accession>A0ABY1NVA4</accession>
<organism evidence="1 2">
    <name type="scientific">Shimia sagamensis</name>
    <dbReference type="NCBI Taxonomy" id="1566352"/>
    <lineage>
        <taxon>Bacteria</taxon>
        <taxon>Pseudomonadati</taxon>
        <taxon>Pseudomonadota</taxon>
        <taxon>Alphaproteobacteria</taxon>
        <taxon>Rhodobacterales</taxon>
        <taxon>Roseobacteraceae</taxon>
    </lineage>
</organism>
<dbReference type="Proteomes" id="UP001157961">
    <property type="component" value="Unassembled WGS sequence"/>
</dbReference>